<evidence type="ECO:0000313" key="7">
    <source>
        <dbReference type="EMBL" id="CAF0749926.1"/>
    </source>
</evidence>
<proteinExistence type="inferred from homology"/>
<dbReference type="SUPFAM" id="SSF50104">
    <property type="entry name" value="Translation proteins SH3-like domain"/>
    <property type="match status" value="1"/>
</dbReference>
<dbReference type="Proteomes" id="UP000663877">
    <property type="component" value="Unassembled WGS sequence"/>
</dbReference>
<dbReference type="InterPro" id="IPR008991">
    <property type="entry name" value="Translation_prot_SH3-like_sf"/>
</dbReference>
<evidence type="ECO:0000313" key="10">
    <source>
        <dbReference type="Proteomes" id="UP000663832"/>
    </source>
</evidence>
<keyword evidence="10" id="KW-1185">Reference proteome</keyword>
<dbReference type="GO" id="GO:0032543">
    <property type="term" value="P:mitochondrial translation"/>
    <property type="evidence" value="ECO:0007669"/>
    <property type="project" value="TreeGrafter"/>
</dbReference>
<dbReference type="EMBL" id="CAJNOI010000005">
    <property type="protein sequence ID" value="CAF0749926.1"/>
    <property type="molecule type" value="Genomic_DNA"/>
</dbReference>
<evidence type="ECO:0000256" key="2">
    <source>
        <dbReference type="ARBA" id="ARBA00022980"/>
    </source>
</evidence>
<dbReference type="InterPro" id="IPR012340">
    <property type="entry name" value="NA-bd_OB-fold"/>
</dbReference>
<dbReference type="InterPro" id="IPR014722">
    <property type="entry name" value="Rib_uL2_dom2"/>
</dbReference>
<dbReference type="PANTHER" id="PTHR13691">
    <property type="entry name" value="RIBOSOMAL PROTEIN L2"/>
    <property type="match status" value="1"/>
</dbReference>
<dbReference type="SMART" id="SM01382">
    <property type="entry name" value="Ribosomal_L2_C"/>
    <property type="match status" value="1"/>
</dbReference>
<sequence length="356" mass="39947">MYSLIRNNVTQKLHRDFISIFGSLSRSIITNAPPLTETRKNDGDDPKISNSQSSSSSNINKTIDNKVPWKANVVEMPIAMNPQYIIDNCREHREGGFYYDHRIIVPEMPEKYTVKPFETRKTGGNHPDTGRKEYRRVGGGLKKTWLWIDTMRQGPKSGPPLVERVIRIMNSDCHTAKVALIGHGNTLRYILATENLKVGDLVKTSGEIPKNPVKASEGDAYPVGALPTGTIVNCVENYPGQGAKYAMNAGTFATIMKRVDNRCILQLPTKHEISILEQCMVTVGRLSNVEHNEFIYGKAGAKRLMGIRPKLGLFHPKTGRFGRRPFRPKPILVITGEKPDYPNVIKLQHPSLDSYR</sequence>
<dbReference type="InterPro" id="IPR022666">
    <property type="entry name" value="Ribosomal_uL2_RNA-bd_dom"/>
</dbReference>
<dbReference type="SUPFAM" id="SSF50249">
    <property type="entry name" value="Nucleic acid-binding proteins"/>
    <property type="match status" value="1"/>
</dbReference>
<dbReference type="AlphaFoldDB" id="A0A813X8K5"/>
<dbReference type="Gene3D" id="2.30.30.30">
    <property type="match status" value="1"/>
</dbReference>
<gene>
    <name evidence="7" type="ORF">BJG266_LOCUS2381</name>
    <name evidence="8" type="ORF">QVE165_LOCUS5357</name>
    <name evidence="9" type="ORF">QVE165_LOCUS7488</name>
</gene>
<reference evidence="9" key="1">
    <citation type="submission" date="2021-02" db="EMBL/GenBank/DDBJ databases">
        <authorList>
            <person name="Nowell W R."/>
        </authorList>
    </citation>
    <scope>NUCLEOTIDE SEQUENCE</scope>
</reference>
<name>A0A813X8K5_9BILA</name>
<dbReference type="GO" id="GO:0003735">
    <property type="term" value="F:structural constituent of ribosome"/>
    <property type="evidence" value="ECO:0007669"/>
    <property type="project" value="InterPro"/>
</dbReference>
<keyword evidence="2" id="KW-0689">Ribosomal protein</keyword>
<dbReference type="Proteomes" id="UP000663832">
    <property type="component" value="Unassembled WGS sequence"/>
</dbReference>
<feature type="compositionally biased region" description="Basic and acidic residues" evidence="4">
    <location>
        <begin position="37"/>
        <end position="47"/>
    </location>
</feature>
<evidence type="ECO:0000256" key="4">
    <source>
        <dbReference type="SAM" id="MobiDB-lite"/>
    </source>
</evidence>
<keyword evidence="3" id="KW-0687">Ribonucleoprotein</keyword>
<dbReference type="SMART" id="SM01383">
    <property type="entry name" value="Ribosomal_L2"/>
    <property type="match status" value="1"/>
</dbReference>
<dbReference type="EMBL" id="CAJNOM010000032">
    <property type="protein sequence ID" value="CAF0863271.1"/>
    <property type="molecule type" value="Genomic_DNA"/>
</dbReference>
<evidence type="ECO:0000256" key="3">
    <source>
        <dbReference type="ARBA" id="ARBA00023274"/>
    </source>
</evidence>
<dbReference type="EMBL" id="CAJNOM010000021">
    <property type="protein sequence ID" value="CAF0822802.1"/>
    <property type="molecule type" value="Genomic_DNA"/>
</dbReference>
<dbReference type="GO" id="GO:0005762">
    <property type="term" value="C:mitochondrial large ribosomal subunit"/>
    <property type="evidence" value="ECO:0007669"/>
    <property type="project" value="TreeGrafter"/>
</dbReference>
<feature type="compositionally biased region" description="Low complexity" evidence="4">
    <location>
        <begin position="48"/>
        <end position="60"/>
    </location>
</feature>
<comment type="caution">
    <text evidence="9">The sequence shown here is derived from an EMBL/GenBank/DDBJ whole genome shotgun (WGS) entry which is preliminary data.</text>
</comment>
<dbReference type="Gene3D" id="2.40.50.140">
    <property type="entry name" value="Nucleic acid-binding proteins"/>
    <property type="match status" value="1"/>
</dbReference>
<evidence type="ECO:0000256" key="1">
    <source>
        <dbReference type="ARBA" id="ARBA00005636"/>
    </source>
</evidence>
<dbReference type="GO" id="GO:0003723">
    <property type="term" value="F:RNA binding"/>
    <property type="evidence" value="ECO:0007669"/>
    <property type="project" value="TreeGrafter"/>
</dbReference>
<comment type="similarity">
    <text evidence="1">Belongs to the universal ribosomal protein uL2 family.</text>
</comment>
<evidence type="ECO:0000259" key="5">
    <source>
        <dbReference type="SMART" id="SM01382"/>
    </source>
</evidence>
<evidence type="ECO:0008006" key="11">
    <source>
        <dbReference type="Google" id="ProtNLM"/>
    </source>
</evidence>
<feature type="region of interest" description="Disordered" evidence="4">
    <location>
        <begin position="34"/>
        <end position="62"/>
    </location>
</feature>
<organism evidence="9 10">
    <name type="scientific">Adineta steineri</name>
    <dbReference type="NCBI Taxonomy" id="433720"/>
    <lineage>
        <taxon>Eukaryota</taxon>
        <taxon>Metazoa</taxon>
        <taxon>Spiralia</taxon>
        <taxon>Gnathifera</taxon>
        <taxon>Rotifera</taxon>
        <taxon>Eurotatoria</taxon>
        <taxon>Bdelloidea</taxon>
        <taxon>Adinetida</taxon>
        <taxon>Adinetidae</taxon>
        <taxon>Adineta</taxon>
    </lineage>
</organism>
<evidence type="ECO:0000259" key="6">
    <source>
        <dbReference type="SMART" id="SM01383"/>
    </source>
</evidence>
<dbReference type="OrthoDB" id="268576at2759"/>
<dbReference type="PANTHER" id="PTHR13691:SF73">
    <property type="entry name" value="LARGE RIBOSOMAL SUBUNIT PROTEIN UL2M"/>
    <property type="match status" value="1"/>
</dbReference>
<protein>
    <recommendedName>
        <fullName evidence="11">Ribosomal protein L2</fullName>
    </recommendedName>
</protein>
<feature type="domain" description="Large ribosomal subunit protein uL2 C-terminal" evidence="5">
    <location>
        <begin position="215"/>
        <end position="332"/>
    </location>
</feature>
<accession>A0A813X8K5</accession>
<dbReference type="InterPro" id="IPR002171">
    <property type="entry name" value="Ribosomal_uL2"/>
</dbReference>
<evidence type="ECO:0000313" key="8">
    <source>
        <dbReference type="EMBL" id="CAF0822802.1"/>
    </source>
</evidence>
<dbReference type="InterPro" id="IPR022669">
    <property type="entry name" value="Ribosomal_uL2_C"/>
</dbReference>
<dbReference type="Pfam" id="PF03947">
    <property type="entry name" value="Ribosomal_L2_C"/>
    <property type="match status" value="1"/>
</dbReference>
<evidence type="ECO:0000313" key="9">
    <source>
        <dbReference type="EMBL" id="CAF0863271.1"/>
    </source>
</evidence>
<feature type="domain" description="Large ribosomal subunit protein uL2 RNA-binding" evidence="6">
    <location>
        <begin position="124"/>
        <end position="204"/>
    </location>
</feature>